<dbReference type="Proteomes" id="UP000499080">
    <property type="component" value="Unassembled WGS sequence"/>
</dbReference>
<proteinExistence type="predicted"/>
<sequence>MNNRATTTEKWELGCHLMSITPPTRPHRRYAPSSKGGQHSHTSVIIPSGAARTHLFIRRLLVHELVVHPMGDFSTVTTKRNPALSCHLGK</sequence>
<reference evidence="2 3" key="1">
    <citation type="journal article" date="2019" name="Sci. Rep.">
        <title>Orb-weaving spider Araneus ventricosus genome elucidates the spidroin gene catalogue.</title>
        <authorList>
            <person name="Kono N."/>
            <person name="Nakamura H."/>
            <person name="Ohtoshi R."/>
            <person name="Moran D.A.P."/>
            <person name="Shinohara A."/>
            <person name="Yoshida Y."/>
            <person name="Fujiwara M."/>
            <person name="Mori M."/>
            <person name="Tomita M."/>
            <person name="Arakawa K."/>
        </authorList>
    </citation>
    <scope>NUCLEOTIDE SEQUENCE [LARGE SCALE GENOMIC DNA]</scope>
</reference>
<organism evidence="2 3">
    <name type="scientific">Araneus ventricosus</name>
    <name type="common">Orbweaver spider</name>
    <name type="synonym">Epeira ventricosa</name>
    <dbReference type="NCBI Taxonomy" id="182803"/>
    <lineage>
        <taxon>Eukaryota</taxon>
        <taxon>Metazoa</taxon>
        <taxon>Ecdysozoa</taxon>
        <taxon>Arthropoda</taxon>
        <taxon>Chelicerata</taxon>
        <taxon>Arachnida</taxon>
        <taxon>Araneae</taxon>
        <taxon>Araneomorphae</taxon>
        <taxon>Entelegynae</taxon>
        <taxon>Araneoidea</taxon>
        <taxon>Araneidae</taxon>
        <taxon>Araneus</taxon>
    </lineage>
</organism>
<dbReference type="EMBL" id="BGPR01068676">
    <property type="protein sequence ID" value="GBO42535.1"/>
    <property type="molecule type" value="Genomic_DNA"/>
</dbReference>
<evidence type="ECO:0000256" key="1">
    <source>
        <dbReference type="SAM" id="MobiDB-lite"/>
    </source>
</evidence>
<accession>A0A4Y2WYP8</accession>
<dbReference type="AlphaFoldDB" id="A0A4Y2WYP8"/>
<evidence type="ECO:0000313" key="2">
    <source>
        <dbReference type="EMBL" id="GBO42535.1"/>
    </source>
</evidence>
<feature type="region of interest" description="Disordered" evidence="1">
    <location>
        <begin position="22"/>
        <end position="42"/>
    </location>
</feature>
<name>A0A4Y2WYP8_ARAVE</name>
<comment type="caution">
    <text evidence="2">The sequence shown here is derived from an EMBL/GenBank/DDBJ whole genome shotgun (WGS) entry which is preliminary data.</text>
</comment>
<gene>
    <name evidence="2" type="ORF">AVEN_168102_1</name>
</gene>
<keyword evidence="3" id="KW-1185">Reference proteome</keyword>
<evidence type="ECO:0000313" key="3">
    <source>
        <dbReference type="Proteomes" id="UP000499080"/>
    </source>
</evidence>
<protein>
    <submittedName>
        <fullName evidence="2">Uncharacterized protein</fullName>
    </submittedName>
</protein>